<accession>A0A024X5U3</accession>
<feature type="chain" id="PRO_5001541546" description="Cell-traversal protein for ookinetes and sporozoites domain-containing protein" evidence="1">
    <location>
        <begin position="25"/>
        <end position="187"/>
    </location>
</feature>
<dbReference type="Pfam" id="PF18659">
    <property type="entry name" value="CelTOS"/>
    <property type="match status" value="1"/>
</dbReference>
<gene>
    <name evidence="3" type="ORF">PFMC_03739</name>
</gene>
<name>A0A024X5U3_PLAFC</name>
<dbReference type="Proteomes" id="UP000030694">
    <property type="component" value="Unassembled WGS sequence"/>
</dbReference>
<reference evidence="3 4" key="2">
    <citation type="submission" date="2013-02" db="EMBL/GenBank/DDBJ databases">
        <title>The Genome Sequence of Plasmodium falciparum CAMP/Malaysia.</title>
        <authorList>
            <consortium name="The Broad Institute Genome Sequencing Platform"/>
            <consortium name="The Broad Institute Genome Sequencing Center for Infectious Disease"/>
            <person name="Neafsey D."/>
            <person name="Cheeseman I."/>
            <person name="Volkman S."/>
            <person name="Adams J."/>
            <person name="Walker B."/>
            <person name="Young S.K."/>
            <person name="Zeng Q."/>
            <person name="Gargeya S."/>
            <person name="Fitzgerald M."/>
            <person name="Haas B."/>
            <person name="Abouelleil A."/>
            <person name="Alvarado L."/>
            <person name="Arachchi H.M."/>
            <person name="Berlin A.M."/>
            <person name="Chapman S.B."/>
            <person name="Dewar J."/>
            <person name="Goldberg J."/>
            <person name="Griggs A."/>
            <person name="Gujja S."/>
            <person name="Hansen M."/>
            <person name="Howarth C."/>
            <person name="Imamovic A."/>
            <person name="Larimer J."/>
            <person name="McCowan C."/>
            <person name="Murphy C."/>
            <person name="Neiman D."/>
            <person name="Pearson M."/>
            <person name="Priest M."/>
            <person name="Roberts A."/>
            <person name="Saif S."/>
            <person name="Shea T."/>
            <person name="Sisk P."/>
            <person name="Sykes S."/>
            <person name="Wortman J."/>
            <person name="Nusbaum C."/>
            <person name="Birren B."/>
        </authorList>
    </citation>
    <scope>NUCLEOTIDE SEQUENCE [LARGE SCALE GENOMIC DNA]</scope>
    <source>
        <strain evidence="3 4">CAMP/Malaysia</strain>
    </source>
</reference>
<feature type="domain" description="Cell-traversal protein for ookinetes and sporozoites" evidence="2">
    <location>
        <begin position="39"/>
        <end position="153"/>
    </location>
</feature>
<evidence type="ECO:0000313" key="4">
    <source>
        <dbReference type="Proteomes" id="UP000030694"/>
    </source>
</evidence>
<sequence length="187" mass="20902">MNALRRLPVICSFLVFLVFSNVLCFRGNNGHNSSSSLYNGSQFIEQLNNSFTSAFLESQSMNKIGDDLAETISNELVSVLQKNSPTFLESSFDIKSEVKKHAKHMLKELIKLGLPSVEKVVAENVKPPKVDPATYGIIVPVLTSLFNKVETAVGVNVSDEIWNYNTSDHTYQKKNTTNEKYNVCIHL</sequence>
<dbReference type="AlphaFoldDB" id="A0A024X5U3"/>
<dbReference type="InterPro" id="IPR041004">
    <property type="entry name" value="CelTOS"/>
</dbReference>
<feature type="signal peptide" evidence="1">
    <location>
        <begin position="1"/>
        <end position="24"/>
    </location>
</feature>
<dbReference type="OrthoDB" id="371698at2759"/>
<protein>
    <recommendedName>
        <fullName evidence="2">Cell-traversal protein for ookinetes and sporozoites domain-containing protein</fullName>
    </recommendedName>
</protein>
<evidence type="ECO:0000256" key="1">
    <source>
        <dbReference type="SAM" id="SignalP"/>
    </source>
</evidence>
<dbReference type="OMA" id="DNIWEYE"/>
<evidence type="ECO:0000259" key="2">
    <source>
        <dbReference type="Pfam" id="PF18659"/>
    </source>
</evidence>
<keyword evidence="1" id="KW-0732">Signal</keyword>
<evidence type="ECO:0000313" key="3">
    <source>
        <dbReference type="EMBL" id="ETW60460.1"/>
    </source>
</evidence>
<organism evidence="3 4">
    <name type="scientific">Plasmodium falciparum (isolate Camp / Malaysia)</name>
    <dbReference type="NCBI Taxonomy" id="5835"/>
    <lineage>
        <taxon>Eukaryota</taxon>
        <taxon>Sar</taxon>
        <taxon>Alveolata</taxon>
        <taxon>Apicomplexa</taxon>
        <taxon>Aconoidasida</taxon>
        <taxon>Haemosporida</taxon>
        <taxon>Plasmodiidae</taxon>
        <taxon>Plasmodium</taxon>
        <taxon>Plasmodium (Laverania)</taxon>
    </lineage>
</organism>
<reference evidence="3 4" key="1">
    <citation type="submission" date="2013-02" db="EMBL/GenBank/DDBJ databases">
        <title>The Genome Annotation of Plasmodium falciparum CAMP/Malaysia.</title>
        <authorList>
            <consortium name="The Broad Institute Genome Sequencing Platform"/>
            <consortium name="The Broad Institute Genome Sequencing Center for Infectious Disease"/>
            <person name="Neafsey D."/>
            <person name="Hoffman S."/>
            <person name="Volkman S."/>
            <person name="Rosenthal P."/>
            <person name="Walker B."/>
            <person name="Young S.K."/>
            <person name="Zeng Q."/>
            <person name="Gargeya S."/>
            <person name="Fitzgerald M."/>
            <person name="Haas B."/>
            <person name="Abouelleil A."/>
            <person name="Allen A.W."/>
            <person name="Alvarado L."/>
            <person name="Arachchi H.M."/>
            <person name="Berlin A.M."/>
            <person name="Chapman S.B."/>
            <person name="Gainer-Dewar J."/>
            <person name="Goldberg J."/>
            <person name="Griggs A."/>
            <person name="Gujja S."/>
            <person name="Hansen M."/>
            <person name="Howarth C."/>
            <person name="Imamovic A."/>
            <person name="Ireland A."/>
            <person name="Larimer J."/>
            <person name="McCowan C."/>
            <person name="Murphy C."/>
            <person name="Pearson M."/>
            <person name="Poon T.W."/>
            <person name="Priest M."/>
            <person name="Roberts A."/>
            <person name="Saif S."/>
            <person name="Shea T."/>
            <person name="Sisk P."/>
            <person name="Sykes S."/>
            <person name="Wortman J."/>
            <person name="Nusbaum C."/>
            <person name="Birren B."/>
        </authorList>
    </citation>
    <scope>NUCLEOTIDE SEQUENCE [LARGE SCALE GENOMIC DNA]</scope>
    <source>
        <strain evidence="3 4">CAMP/Malaysia</strain>
    </source>
</reference>
<proteinExistence type="predicted"/>
<dbReference type="EMBL" id="KI927529">
    <property type="protein sequence ID" value="ETW60460.1"/>
    <property type="molecule type" value="Genomic_DNA"/>
</dbReference>